<gene>
    <name evidence="2" type="ORF">F442_01495</name>
</gene>
<dbReference type="Proteomes" id="UP000018948">
    <property type="component" value="Unassembled WGS sequence"/>
</dbReference>
<evidence type="ECO:0000313" key="3">
    <source>
        <dbReference type="Proteomes" id="UP000018948"/>
    </source>
</evidence>
<dbReference type="AlphaFoldDB" id="W3A236"/>
<feature type="region of interest" description="Disordered" evidence="1">
    <location>
        <begin position="206"/>
        <end position="229"/>
    </location>
</feature>
<evidence type="ECO:0000256" key="1">
    <source>
        <dbReference type="SAM" id="MobiDB-lite"/>
    </source>
</evidence>
<accession>W3A236</accession>
<name>W3A236_PHYNI</name>
<reference evidence="2 3" key="1">
    <citation type="submission" date="2013-11" db="EMBL/GenBank/DDBJ databases">
        <title>The Genome Sequence of Phytophthora parasitica P10297.</title>
        <authorList>
            <consortium name="The Broad Institute Genomics Platform"/>
            <person name="Russ C."/>
            <person name="Tyler B."/>
            <person name="Panabieres F."/>
            <person name="Shan W."/>
            <person name="Tripathy S."/>
            <person name="Grunwald N."/>
            <person name="Machado M."/>
            <person name="Johnson C.S."/>
            <person name="Walker B."/>
            <person name="Young S.K."/>
            <person name="Zeng Q."/>
            <person name="Gargeya S."/>
            <person name="Fitzgerald M."/>
            <person name="Haas B."/>
            <person name="Abouelleil A."/>
            <person name="Allen A.W."/>
            <person name="Alvarado L."/>
            <person name="Arachchi H.M."/>
            <person name="Berlin A.M."/>
            <person name="Chapman S.B."/>
            <person name="Gainer-Dewar J."/>
            <person name="Goldberg J."/>
            <person name="Griggs A."/>
            <person name="Gujja S."/>
            <person name="Hansen M."/>
            <person name="Howarth C."/>
            <person name="Imamovic A."/>
            <person name="Ireland A."/>
            <person name="Larimer J."/>
            <person name="McCowan C."/>
            <person name="Murphy C."/>
            <person name="Pearson M."/>
            <person name="Poon T.W."/>
            <person name="Priest M."/>
            <person name="Roberts A."/>
            <person name="Saif S."/>
            <person name="Shea T."/>
            <person name="Sisk P."/>
            <person name="Sykes S."/>
            <person name="Wortman J."/>
            <person name="Nusbaum C."/>
            <person name="Birren B."/>
        </authorList>
    </citation>
    <scope>NUCLEOTIDE SEQUENCE [LARGE SCALE GENOMIC DNA]</scope>
    <source>
        <strain evidence="2 3">P10297</strain>
    </source>
</reference>
<organism evidence="2 3">
    <name type="scientific">Phytophthora nicotianae P10297</name>
    <dbReference type="NCBI Taxonomy" id="1317064"/>
    <lineage>
        <taxon>Eukaryota</taxon>
        <taxon>Sar</taxon>
        <taxon>Stramenopiles</taxon>
        <taxon>Oomycota</taxon>
        <taxon>Peronosporomycetes</taxon>
        <taxon>Peronosporales</taxon>
        <taxon>Peronosporaceae</taxon>
        <taxon>Phytophthora</taxon>
    </lineage>
</organism>
<proteinExistence type="predicted"/>
<evidence type="ECO:0000313" key="2">
    <source>
        <dbReference type="EMBL" id="ETP53628.1"/>
    </source>
</evidence>
<sequence>MLSVVFPYKKVVLCFLLPGHSHNIADRVIAWCRRATRKANIYTPQLLVEEINKVKSVHGVFLDHNKPTRPFFEQWGTVLHKYFTAPPAGYTSNYLFEIDQGICTARKTVQTPDDEAITFNMVKCTSIETVRKSFITELFGPSIQTLWEASIHSVHLPRKPTQDLSDKKMKSLSAKYFSIPQQHLTYYPAVPDSIIDAPDLGAVASDAESTPKLQSKRKPCRPKKKKTTLKPNQPSILQFFSTAQKPSPTTGLTLTMGLEELQPSNTLRAKATAVAAFSKILKEEEVEEENSAFVHGGAFVTKPSPSLQTPTPHSPDVPLVELLNAPLSTTGLSTPALPPPRAGTTSTIYAHVNRVLDRVCPAVGVSAALASHSFRRGGAHHANGCEKMTARWILGSRSWNLSTPNKGSNYIFIRVEKIT</sequence>
<protein>
    <submittedName>
        <fullName evidence="2">Uncharacterized protein</fullName>
    </submittedName>
</protein>
<feature type="compositionally biased region" description="Basic residues" evidence="1">
    <location>
        <begin position="214"/>
        <end position="228"/>
    </location>
</feature>
<dbReference type="OrthoDB" id="124202at2759"/>
<dbReference type="EMBL" id="ANIY01000282">
    <property type="protein sequence ID" value="ETP53628.1"/>
    <property type="molecule type" value="Genomic_DNA"/>
</dbReference>
<comment type="caution">
    <text evidence="2">The sequence shown here is derived from an EMBL/GenBank/DDBJ whole genome shotgun (WGS) entry which is preliminary data.</text>
</comment>